<proteinExistence type="predicted"/>
<accession>A0AAQ3WFJ8</accession>
<evidence type="ECO:0000256" key="1">
    <source>
        <dbReference type="SAM" id="MobiDB-lite"/>
    </source>
</evidence>
<dbReference type="RefSeq" id="WP_086315608.1">
    <property type="nucleotide sequence ID" value="NZ_CP147244.1"/>
</dbReference>
<dbReference type="Gene3D" id="1.10.3420.10">
    <property type="entry name" value="putative ntp pyrophosphohydrolase like domain"/>
    <property type="match status" value="1"/>
</dbReference>
<dbReference type="AlphaFoldDB" id="A0AAQ3WFJ8"/>
<feature type="region of interest" description="Disordered" evidence="1">
    <location>
        <begin position="1"/>
        <end position="30"/>
    </location>
</feature>
<protein>
    <recommendedName>
        <fullName evidence="4">Cof family protein</fullName>
    </recommendedName>
</protein>
<dbReference type="InterPro" id="IPR021130">
    <property type="entry name" value="PRib-ATP_PPHydrolase-like"/>
</dbReference>
<gene>
    <name evidence="2" type="ORF">A5821_003108</name>
</gene>
<feature type="compositionally biased region" description="Basic and acidic residues" evidence="1">
    <location>
        <begin position="1"/>
        <end position="23"/>
    </location>
</feature>
<dbReference type="Proteomes" id="UP000194948">
    <property type="component" value="Chromosome"/>
</dbReference>
<reference evidence="2" key="1">
    <citation type="submission" date="2017-05" db="EMBL/GenBank/DDBJ databases">
        <authorList>
            <consortium name="The Broad Institute Genomics Platform"/>
            <consortium name="The Broad Institute Genomic Center for Infectious Diseases"/>
            <person name="Earl A."/>
            <person name="Manson A."/>
            <person name="Schwartman J."/>
            <person name="Gilmore M."/>
            <person name="Abouelleil A."/>
            <person name="Cao P."/>
            <person name="Chapman S."/>
            <person name="Cusick C."/>
            <person name="Shea T."/>
            <person name="Young S."/>
            <person name="Neafsey D."/>
            <person name="Nusbaum C."/>
            <person name="Birren B."/>
        </authorList>
    </citation>
    <scope>NUCLEOTIDE SEQUENCE</scope>
    <source>
        <strain evidence="2">7F3_DIV0205</strain>
    </source>
</reference>
<feature type="compositionally biased region" description="Basic and acidic residues" evidence="1">
    <location>
        <begin position="155"/>
        <end position="168"/>
    </location>
</feature>
<reference evidence="2" key="2">
    <citation type="submission" date="2024-03" db="EMBL/GenBank/DDBJ databases">
        <title>The Genome Sequence of Enterococcus sp. DIV0205d.</title>
        <authorList>
            <consortium name="The Broad Institute Genomics Platform"/>
            <consortium name="The Broad Institute Microbial Omics Core"/>
            <consortium name="The Broad Institute Genomic Center for Infectious Diseases"/>
            <person name="Earl A."/>
            <person name="Manson A."/>
            <person name="Gilmore M."/>
            <person name="Schwartman J."/>
            <person name="Shea T."/>
            <person name="Abouelleil A."/>
            <person name="Cao P."/>
            <person name="Chapman S."/>
            <person name="Cusick C."/>
            <person name="Young S."/>
            <person name="Neafsey D."/>
            <person name="Nusbaum C."/>
            <person name="Birren B."/>
        </authorList>
    </citation>
    <scope>NUCLEOTIDE SEQUENCE</scope>
    <source>
        <strain evidence="2">7F3_DIV0205</strain>
    </source>
</reference>
<evidence type="ECO:0008006" key="4">
    <source>
        <dbReference type="Google" id="ProtNLM"/>
    </source>
</evidence>
<dbReference type="Pfam" id="PF01503">
    <property type="entry name" value="PRA-PH"/>
    <property type="match status" value="1"/>
</dbReference>
<organism evidence="2 3">
    <name type="scientific">Candidatus Enterococcus palustris</name>
    <dbReference type="NCBI Taxonomy" id="1834189"/>
    <lineage>
        <taxon>Bacteria</taxon>
        <taxon>Bacillati</taxon>
        <taxon>Bacillota</taxon>
        <taxon>Bacilli</taxon>
        <taxon>Lactobacillales</taxon>
        <taxon>Enterococcaceae</taxon>
        <taxon>Enterococcus</taxon>
    </lineage>
</organism>
<feature type="region of interest" description="Disordered" evidence="1">
    <location>
        <begin position="155"/>
        <end position="176"/>
    </location>
</feature>
<dbReference type="InterPro" id="IPR023292">
    <property type="entry name" value="NTP_PyroPHydrolase-like_dom_sf"/>
</dbReference>
<sequence>MKIDNPFEKTEAFHQKFDNRRPELPTPFSAKQASDRAGFKVEELVEFLYGSANNDPVVFKELVTQLKTSVDQAEEKVLSKEKKVEDPLVEQVDALIDLLYFTYGSFSLLGVDPTEIFSIVHEANMGKIFPDGKPHYHPVTHKVLKPNNWEADFAPEPKIKEEIKRQSEAKMNGKNS</sequence>
<name>A0AAQ3WFJ8_9ENTE</name>
<evidence type="ECO:0000313" key="2">
    <source>
        <dbReference type="EMBL" id="WYK01971.1"/>
    </source>
</evidence>
<dbReference type="EMBL" id="CP147244">
    <property type="protein sequence ID" value="WYK01971.1"/>
    <property type="molecule type" value="Genomic_DNA"/>
</dbReference>
<keyword evidence="3" id="KW-1185">Reference proteome</keyword>
<evidence type="ECO:0000313" key="3">
    <source>
        <dbReference type="Proteomes" id="UP000194948"/>
    </source>
</evidence>